<dbReference type="Gene3D" id="3.40.50.10540">
    <property type="entry name" value="Crotonobetainyl-coa:carnitine coa-transferase, domain 1"/>
    <property type="match status" value="1"/>
</dbReference>
<dbReference type="GO" id="GO:0003824">
    <property type="term" value="F:catalytic activity"/>
    <property type="evidence" value="ECO:0007669"/>
    <property type="project" value="InterPro"/>
</dbReference>
<comment type="caution">
    <text evidence="2">The sequence shown here is derived from an EMBL/GenBank/DDBJ whole genome shotgun (WGS) entry which is preliminary data.</text>
</comment>
<evidence type="ECO:0008006" key="4">
    <source>
        <dbReference type="Google" id="ProtNLM"/>
    </source>
</evidence>
<dbReference type="SUPFAM" id="SSF89796">
    <property type="entry name" value="CoA-transferase family III (CaiB/BaiF)"/>
    <property type="match status" value="2"/>
</dbReference>
<gene>
    <name evidence="2" type="ORF">HO133_000665</name>
</gene>
<proteinExistence type="inferred from homology"/>
<dbReference type="InterPro" id="IPR052985">
    <property type="entry name" value="CoA-trans_III_biosynth/detox"/>
</dbReference>
<dbReference type="PANTHER" id="PTHR48229:SF1">
    <property type="entry name" value="ALPHA METHYLACYL-COA RACEMASE-RELATED"/>
    <property type="match status" value="1"/>
</dbReference>
<dbReference type="RefSeq" id="XP_037151964.1">
    <property type="nucleotide sequence ID" value="XM_037291602.1"/>
</dbReference>
<sequence>MLNGEKPYSLQKGIHSALKDLLRTADGLVPLEVKNHLRDVAFESKGHGDVIGLPCPLKETEAVTALKAVEASTIAAITDLRFGMDKRDIRISVERATCFLFAAYLSTVDGMAKGDPNVKSKLKDTDLLKAQSILYRRFAANLYETRTPGEYFHLHGSLEATTSLNMIGLEGYRPDVTDYHDCLNLIESHMKEFSPAELEAMNAKHRQAGVTCLKYDDFKKTHYGRSKLELPPWTLENLEISTPPVPFPARSSTTNKPQPLAGIRVLELCRIIAGPVIGRTLAEYGADVLKVTAPHLSDVPFFQVDGNMGKHATELNLRDPNSRQVFESLLQTADILVDGYRPGSLTRLGYGPSQILQLIQSRNKGIIYISESCFGALPPSSNEAPDSEASQWSQRPGWQQIADCVTGVAWTQGTEFLDLEGPVIPPFPMSDYGTGCAGAIAALTGLYKRATEGGSWWGGVSLVGYNVYLLSLGLYPPEVVDDLKSRFRDAGFYGKGEGGLRHSDSVDEVGKRALSAMKQVRPELFAKENFDEAWSQGFGAKVRYAKSAVDIAGIRVGFSRGTRSNGTDEAGWDGWEVETR</sequence>
<dbReference type="PANTHER" id="PTHR48229">
    <property type="entry name" value="CAIB/BAIF FAMILY ENZYME (AFU_ORTHOLOGUE AFUA_1G05360)-RELATED"/>
    <property type="match status" value="1"/>
</dbReference>
<keyword evidence="3" id="KW-1185">Reference proteome</keyword>
<organism evidence="2 3">
    <name type="scientific">Letharia lupina</name>
    <dbReference type="NCBI Taxonomy" id="560253"/>
    <lineage>
        <taxon>Eukaryota</taxon>
        <taxon>Fungi</taxon>
        <taxon>Dikarya</taxon>
        <taxon>Ascomycota</taxon>
        <taxon>Pezizomycotina</taxon>
        <taxon>Lecanoromycetes</taxon>
        <taxon>OSLEUM clade</taxon>
        <taxon>Lecanoromycetidae</taxon>
        <taxon>Lecanorales</taxon>
        <taxon>Lecanorineae</taxon>
        <taxon>Parmeliaceae</taxon>
        <taxon>Letharia</taxon>
    </lineage>
</organism>
<comment type="similarity">
    <text evidence="1">Belongs to the CoA-transferase III family.</text>
</comment>
<dbReference type="Pfam" id="PF02515">
    <property type="entry name" value="CoA_transf_3"/>
    <property type="match status" value="1"/>
</dbReference>
<reference evidence="2 3" key="1">
    <citation type="journal article" date="2020" name="Genomics">
        <title>Complete, high-quality genomes from long-read metagenomic sequencing of two wolf lichen thalli reveals enigmatic genome architecture.</title>
        <authorList>
            <person name="McKenzie S.K."/>
            <person name="Walston R.F."/>
            <person name="Allen J.L."/>
        </authorList>
    </citation>
    <scope>NUCLEOTIDE SEQUENCE [LARGE SCALE GENOMIC DNA]</scope>
    <source>
        <strain evidence="2">WasteWater1</strain>
    </source>
</reference>
<accession>A0A8H6FCA1</accession>
<dbReference type="InterPro" id="IPR023606">
    <property type="entry name" value="CoA-Trfase_III_dom_1_sf"/>
</dbReference>
<dbReference type="InterPro" id="IPR003673">
    <property type="entry name" value="CoA-Trfase_fam_III"/>
</dbReference>
<name>A0A8H6FCA1_9LECA</name>
<dbReference type="GeneID" id="59329083"/>
<evidence type="ECO:0000313" key="2">
    <source>
        <dbReference type="EMBL" id="KAF6222618.1"/>
    </source>
</evidence>
<dbReference type="Proteomes" id="UP000593566">
    <property type="component" value="Unassembled WGS sequence"/>
</dbReference>
<protein>
    <recommendedName>
        <fullName evidence="4">CoA-transferase family III</fullName>
    </recommendedName>
</protein>
<dbReference type="AlphaFoldDB" id="A0A8H6FCA1"/>
<dbReference type="EMBL" id="JACCJB010000011">
    <property type="protein sequence ID" value="KAF6222618.1"/>
    <property type="molecule type" value="Genomic_DNA"/>
</dbReference>
<evidence type="ECO:0000256" key="1">
    <source>
        <dbReference type="ARBA" id="ARBA00008383"/>
    </source>
</evidence>
<evidence type="ECO:0000313" key="3">
    <source>
        <dbReference type="Proteomes" id="UP000593566"/>
    </source>
</evidence>